<evidence type="ECO:0000313" key="2">
    <source>
        <dbReference type="EMBL" id="GAA4977003.1"/>
    </source>
</evidence>
<gene>
    <name evidence="2" type="ORF">GCM10023225_17290</name>
</gene>
<dbReference type="EMBL" id="BAABIL010000230">
    <property type="protein sequence ID" value="GAA4977003.1"/>
    <property type="molecule type" value="Genomic_DNA"/>
</dbReference>
<evidence type="ECO:0000313" key="3">
    <source>
        <dbReference type="Proteomes" id="UP001501195"/>
    </source>
</evidence>
<dbReference type="PROSITE" id="PS50801">
    <property type="entry name" value="STAS"/>
    <property type="match status" value="1"/>
</dbReference>
<proteinExistence type="predicted"/>
<dbReference type="InterPro" id="IPR036513">
    <property type="entry name" value="STAS_dom_sf"/>
</dbReference>
<organism evidence="2 3">
    <name type="scientific">Kineococcus glutinatus</name>
    <dbReference type="NCBI Taxonomy" id="1070872"/>
    <lineage>
        <taxon>Bacteria</taxon>
        <taxon>Bacillati</taxon>
        <taxon>Actinomycetota</taxon>
        <taxon>Actinomycetes</taxon>
        <taxon>Kineosporiales</taxon>
        <taxon>Kineosporiaceae</taxon>
        <taxon>Kineococcus</taxon>
    </lineage>
</organism>
<evidence type="ECO:0000259" key="1">
    <source>
        <dbReference type="PROSITE" id="PS50801"/>
    </source>
</evidence>
<protein>
    <recommendedName>
        <fullName evidence="1">STAS domain-containing protein</fullName>
    </recommendedName>
</protein>
<dbReference type="Pfam" id="PF01740">
    <property type="entry name" value="STAS"/>
    <property type="match status" value="1"/>
</dbReference>
<dbReference type="SUPFAM" id="SSF52091">
    <property type="entry name" value="SpoIIaa-like"/>
    <property type="match status" value="1"/>
</dbReference>
<reference evidence="3" key="1">
    <citation type="journal article" date="2019" name="Int. J. Syst. Evol. Microbiol.">
        <title>The Global Catalogue of Microorganisms (GCM) 10K type strain sequencing project: providing services to taxonomists for standard genome sequencing and annotation.</title>
        <authorList>
            <consortium name="The Broad Institute Genomics Platform"/>
            <consortium name="The Broad Institute Genome Sequencing Center for Infectious Disease"/>
            <person name="Wu L."/>
            <person name="Ma J."/>
        </authorList>
    </citation>
    <scope>NUCLEOTIDE SEQUENCE [LARGE SCALE GENOMIC DNA]</scope>
    <source>
        <strain evidence="3">JCM 18126</strain>
    </source>
</reference>
<dbReference type="CDD" id="cd07043">
    <property type="entry name" value="STAS_anti-anti-sigma_factors"/>
    <property type="match status" value="1"/>
</dbReference>
<dbReference type="Proteomes" id="UP001501195">
    <property type="component" value="Unassembled WGS sequence"/>
</dbReference>
<sequence length="121" mass="12407">MSLEVRQAPPAGADDRVEVLRARGDLDVTVVPAVLPRVPDLVAGTTGVVLDLSEVTFCDSSGIRLVNSFAAACARARVGFRVVAPPGSSGRRILDLVEMAEGLAVDSLPEALDGVRGAVGG</sequence>
<comment type="caution">
    <text evidence="2">The sequence shown here is derived from an EMBL/GenBank/DDBJ whole genome shotgun (WGS) entry which is preliminary data.</text>
</comment>
<name>A0ABP9HSK7_9ACTN</name>
<dbReference type="InterPro" id="IPR002645">
    <property type="entry name" value="STAS_dom"/>
</dbReference>
<feature type="domain" description="STAS" evidence="1">
    <location>
        <begin position="7"/>
        <end position="121"/>
    </location>
</feature>
<accession>A0ABP9HSK7</accession>
<dbReference type="RefSeq" id="WP_345712065.1">
    <property type="nucleotide sequence ID" value="NZ_BAABIL010000230.1"/>
</dbReference>
<keyword evidence="3" id="KW-1185">Reference proteome</keyword>
<dbReference type="Gene3D" id="3.30.750.24">
    <property type="entry name" value="STAS domain"/>
    <property type="match status" value="1"/>
</dbReference>